<evidence type="ECO:0000313" key="1">
    <source>
        <dbReference type="EMBL" id="MEN3746933.1"/>
    </source>
</evidence>
<dbReference type="EMBL" id="JBDIZK010000003">
    <property type="protein sequence ID" value="MEN3746933.1"/>
    <property type="molecule type" value="Genomic_DNA"/>
</dbReference>
<protein>
    <recommendedName>
        <fullName evidence="3">Lipoprotein</fullName>
    </recommendedName>
</protein>
<name>A0ABV0B5U2_9SPHN</name>
<evidence type="ECO:0008006" key="3">
    <source>
        <dbReference type="Google" id="ProtNLM"/>
    </source>
</evidence>
<proteinExistence type="predicted"/>
<dbReference type="RefSeq" id="WP_346245924.1">
    <property type="nucleotide sequence ID" value="NZ_JBDIZK010000003.1"/>
</dbReference>
<dbReference type="PROSITE" id="PS51257">
    <property type="entry name" value="PROKAR_LIPOPROTEIN"/>
    <property type="match status" value="1"/>
</dbReference>
<reference evidence="1 2" key="1">
    <citation type="submission" date="2024-05" db="EMBL/GenBank/DDBJ databases">
        <title>Sphingomonas sp. HF-S3 16S ribosomal RNA gene Genome sequencing and assembly.</title>
        <authorList>
            <person name="Lee H."/>
        </authorList>
    </citation>
    <scope>NUCLEOTIDE SEQUENCE [LARGE SCALE GENOMIC DNA]</scope>
    <source>
        <strain evidence="1 2">HF-S3</strain>
    </source>
</reference>
<dbReference type="Proteomes" id="UP001427805">
    <property type="component" value="Unassembled WGS sequence"/>
</dbReference>
<gene>
    <name evidence="1" type="ORF">TPR58_07125</name>
</gene>
<sequence length="260" mass="27059">MQNRSTFSWIRDVAGHRGTVAGLTMCATLALAGCGGSGQPAATGPQQDIPAAFDTAARTISAEGYPLASCVAIADDKAKLDCYAALGFKDKGDVARVEAMAGSADILAGKRWLVTAPSPGGADSFQGLAILTFAGIPNSGPMAFRNTRITLRCPANWGGPSNQKWSAAIDLPDDVAYDSNSKDRGTMAVTVDGKPFKATQFSRTSFDIADDQATAFRDAVVAGRNFGFTVTTIDGKTGQMAAPLPEAREGLTGYFAKFCP</sequence>
<comment type="caution">
    <text evidence="1">The sequence shown here is derived from an EMBL/GenBank/DDBJ whole genome shotgun (WGS) entry which is preliminary data.</text>
</comment>
<evidence type="ECO:0000313" key="2">
    <source>
        <dbReference type="Proteomes" id="UP001427805"/>
    </source>
</evidence>
<organism evidence="1 2">
    <name type="scientific">Sphingomonas rustica</name>
    <dbReference type="NCBI Taxonomy" id="3103142"/>
    <lineage>
        <taxon>Bacteria</taxon>
        <taxon>Pseudomonadati</taxon>
        <taxon>Pseudomonadota</taxon>
        <taxon>Alphaproteobacteria</taxon>
        <taxon>Sphingomonadales</taxon>
        <taxon>Sphingomonadaceae</taxon>
        <taxon>Sphingomonas</taxon>
    </lineage>
</organism>
<keyword evidence="2" id="KW-1185">Reference proteome</keyword>
<accession>A0ABV0B5U2</accession>